<evidence type="ECO:0000256" key="5">
    <source>
        <dbReference type="ARBA" id="ARBA00023200"/>
    </source>
</evidence>
<evidence type="ECO:0000256" key="2">
    <source>
        <dbReference type="ARBA" id="ARBA00022529"/>
    </source>
</evidence>
<keyword evidence="5" id="KW-1035">Host cytoplasm</keyword>
<dbReference type="Proteomes" id="UP000289411">
    <property type="component" value="Unassembled WGS sequence"/>
</dbReference>
<comment type="catalytic activity">
    <reaction evidence="1 7">
        <text>Hydrolysis of (1-&gt;4)-beta-linkages between N-acetylmuramic acid and N-acetyl-D-glucosamine residues in a peptidoglycan and between N-acetyl-D-glucosamine residues in chitodextrins.</text>
        <dbReference type="EC" id="3.2.1.17"/>
    </reaction>
</comment>
<dbReference type="PANTHER" id="PTHR38107:SF3">
    <property type="entry name" value="LYSOZYME RRRD-RELATED"/>
    <property type="match status" value="1"/>
</dbReference>
<keyword evidence="3 7" id="KW-0081">Bacteriolytic enzyme</keyword>
<keyword evidence="9" id="KW-1185">Reference proteome</keyword>
<dbReference type="EMBL" id="QYBC01000012">
    <property type="protein sequence ID" value="RYB03959.1"/>
    <property type="molecule type" value="Genomic_DNA"/>
</dbReference>
<evidence type="ECO:0000313" key="9">
    <source>
        <dbReference type="Proteomes" id="UP000289411"/>
    </source>
</evidence>
<accession>A0A4Q2RBR2</accession>
<dbReference type="PANTHER" id="PTHR38107">
    <property type="match status" value="1"/>
</dbReference>
<reference evidence="8 9" key="2">
    <citation type="submission" date="2019-02" db="EMBL/GenBank/DDBJ databases">
        <title>'Lichenibacterium ramalinii' gen. nov. sp. nov., 'Lichenibacterium minor' gen. nov. sp. nov.</title>
        <authorList>
            <person name="Pankratov T."/>
        </authorList>
    </citation>
    <scope>NUCLEOTIDE SEQUENCE [LARGE SCALE GENOMIC DNA]</scope>
    <source>
        <strain evidence="8 9">RmlP001</strain>
    </source>
</reference>
<protein>
    <recommendedName>
        <fullName evidence="7">Lysozyme</fullName>
        <ecNumber evidence="7">3.2.1.17</ecNumber>
    </recommendedName>
</protein>
<dbReference type="InterPro" id="IPR033907">
    <property type="entry name" value="Endolysin_autolysin"/>
</dbReference>
<keyword evidence="6 7" id="KW-0326">Glycosidase</keyword>
<dbReference type="GO" id="GO:0009253">
    <property type="term" value="P:peptidoglycan catabolic process"/>
    <property type="evidence" value="ECO:0007669"/>
    <property type="project" value="InterPro"/>
</dbReference>
<dbReference type="OrthoDB" id="5327667at2"/>
<dbReference type="GO" id="GO:0016998">
    <property type="term" value="P:cell wall macromolecule catabolic process"/>
    <property type="evidence" value="ECO:0007669"/>
    <property type="project" value="InterPro"/>
</dbReference>
<keyword evidence="4 7" id="KW-0378">Hydrolase</keyword>
<dbReference type="InterPro" id="IPR002196">
    <property type="entry name" value="Glyco_hydro_24"/>
</dbReference>
<evidence type="ECO:0000256" key="3">
    <source>
        <dbReference type="ARBA" id="ARBA00022638"/>
    </source>
</evidence>
<dbReference type="CDD" id="cd00737">
    <property type="entry name" value="lyz_endolysin_autolysin"/>
    <property type="match status" value="1"/>
</dbReference>
<dbReference type="SUPFAM" id="SSF53955">
    <property type="entry name" value="Lysozyme-like"/>
    <property type="match status" value="1"/>
</dbReference>
<name>A0A4Q2RBR2_9HYPH</name>
<comment type="similarity">
    <text evidence="7">Belongs to the glycosyl hydrolase 24 family.</text>
</comment>
<dbReference type="InterPro" id="IPR034690">
    <property type="entry name" value="Endolysin_T4_type"/>
</dbReference>
<dbReference type="InterPro" id="IPR023346">
    <property type="entry name" value="Lysozyme-like_dom_sf"/>
</dbReference>
<dbReference type="GO" id="GO:0003796">
    <property type="term" value="F:lysozyme activity"/>
    <property type="evidence" value="ECO:0007669"/>
    <property type="project" value="UniProtKB-EC"/>
</dbReference>
<dbReference type="InterPro" id="IPR051018">
    <property type="entry name" value="Bacteriophage_GH24"/>
</dbReference>
<comment type="caution">
    <text evidence="8">The sequence shown here is derived from an EMBL/GenBank/DDBJ whole genome shotgun (WGS) entry which is preliminary data.</text>
</comment>
<gene>
    <name evidence="8" type="ORF">D3272_15325</name>
</gene>
<proteinExistence type="inferred from homology"/>
<dbReference type="RefSeq" id="WP_129220080.1">
    <property type="nucleotide sequence ID" value="NZ_QYBC01000012.1"/>
</dbReference>
<sequence length="181" mass="18657">MTRTVSPAGRAALTAREGCLLHAYRDTTGVPTIGVGHTGRAAPPAVTVGMTITAAEADSILAADLAPIEAAVAGAVPADIGQNEFDALVSLAFNIGAKGFVGSTVVHKLATGDRAGAADAFLMWVHPPELASRRRAERMQFLRPDAPLPVPPPLAGPHLLPRPQPGLWARIVAALTTRKAA</sequence>
<organism evidence="8 9">
    <name type="scientific">Lichenibacterium ramalinae</name>
    <dbReference type="NCBI Taxonomy" id="2316527"/>
    <lineage>
        <taxon>Bacteria</taxon>
        <taxon>Pseudomonadati</taxon>
        <taxon>Pseudomonadota</taxon>
        <taxon>Alphaproteobacteria</taxon>
        <taxon>Hyphomicrobiales</taxon>
        <taxon>Lichenihabitantaceae</taxon>
        <taxon>Lichenibacterium</taxon>
    </lineage>
</organism>
<evidence type="ECO:0000256" key="6">
    <source>
        <dbReference type="ARBA" id="ARBA00023295"/>
    </source>
</evidence>
<keyword evidence="2 7" id="KW-0929">Antimicrobial</keyword>
<dbReference type="InterPro" id="IPR023347">
    <property type="entry name" value="Lysozyme_dom_sf"/>
</dbReference>
<dbReference type="Gene3D" id="1.10.530.40">
    <property type="match status" value="1"/>
</dbReference>
<reference evidence="8 9" key="1">
    <citation type="submission" date="2018-09" db="EMBL/GenBank/DDBJ databases">
        <authorList>
            <person name="Grouzdev D.S."/>
            <person name="Krutkina M.S."/>
        </authorList>
    </citation>
    <scope>NUCLEOTIDE SEQUENCE [LARGE SCALE GENOMIC DNA]</scope>
    <source>
        <strain evidence="8 9">RmlP001</strain>
    </source>
</reference>
<evidence type="ECO:0000313" key="8">
    <source>
        <dbReference type="EMBL" id="RYB03959.1"/>
    </source>
</evidence>
<evidence type="ECO:0000256" key="1">
    <source>
        <dbReference type="ARBA" id="ARBA00000632"/>
    </source>
</evidence>
<dbReference type="GO" id="GO:0042742">
    <property type="term" value="P:defense response to bacterium"/>
    <property type="evidence" value="ECO:0007669"/>
    <property type="project" value="UniProtKB-KW"/>
</dbReference>
<evidence type="ECO:0000256" key="7">
    <source>
        <dbReference type="RuleBase" id="RU003788"/>
    </source>
</evidence>
<dbReference type="GO" id="GO:0031640">
    <property type="term" value="P:killing of cells of another organism"/>
    <property type="evidence" value="ECO:0007669"/>
    <property type="project" value="UniProtKB-KW"/>
</dbReference>
<dbReference type="Pfam" id="PF00959">
    <property type="entry name" value="Phage_lysozyme"/>
    <property type="match status" value="1"/>
</dbReference>
<dbReference type="HAMAP" id="MF_04110">
    <property type="entry name" value="ENDOLYSIN_T4"/>
    <property type="match status" value="1"/>
</dbReference>
<evidence type="ECO:0000256" key="4">
    <source>
        <dbReference type="ARBA" id="ARBA00022801"/>
    </source>
</evidence>
<dbReference type="EC" id="3.2.1.17" evidence="7"/>
<dbReference type="AlphaFoldDB" id="A0A4Q2RBR2"/>